<keyword evidence="2" id="KW-0547">Nucleotide-binding</keyword>
<dbReference type="Pfam" id="PF07529">
    <property type="entry name" value="HSA"/>
    <property type="match status" value="1"/>
</dbReference>
<name>A0A177AP44_9BILA</name>
<feature type="compositionally biased region" description="Acidic residues" evidence="5">
    <location>
        <begin position="298"/>
        <end position="318"/>
    </location>
</feature>
<feature type="region of interest" description="Disordered" evidence="5">
    <location>
        <begin position="297"/>
        <end position="330"/>
    </location>
</feature>
<feature type="non-terminal residue" evidence="7">
    <location>
        <position position="363"/>
    </location>
</feature>
<evidence type="ECO:0000256" key="1">
    <source>
        <dbReference type="ARBA" id="ARBA00004123"/>
    </source>
</evidence>
<dbReference type="InterPro" id="IPR050520">
    <property type="entry name" value="INO80/SWR1_helicase"/>
</dbReference>
<dbReference type="GO" id="GO:0006338">
    <property type="term" value="P:chromatin remodeling"/>
    <property type="evidence" value="ECO:0007669"/>
    <property type="project" value="TreeGrafter"/>
</dbReference>
<dbReference type="GO" id="GO:0004386">
    <property type="term" value="F:helicase activity"/>
    <property type="evidence" value="ECO:0007669"/>
    <property type="project" value="UniProtKB-KW"/>
</dbReference>
<dbReference type="PROSITE" id="PS51204">
    <property type="entry name" value="HSA"/>
    <property type="match status" value="1"/>
</dbReference>
<dbReference type="GO" id="GO:0000812">
    <property type="term" value="C:Swr1 complex"/>
    <property type="evidence" value="ECO:0007669"/>
    <property type="project" value="TreeGrafter"/>
</dbReference>
<sequence>IEKSKRPRLEPPLDALEKSKKGDKRQTLLFNERKSCSDIIKRLIYYTTHLNVVHMDKNLKRISKLNDWVEFRNRFLANDTEANAKVYMENYFDLVAQNSFRFDDDLRLTLKIPIIESPETKCVKPPIIVERTIDSYDQAKSEAVTMQRINSLRLQGLWSANRLPKLVEPKRIKTHWDYLLDEMKWMATDFYAERKWKNVMSKQISRSIRRHFGKEFLYDNKLEKNTINLEKRMAGCIAKMIKDFWISIEKFINFKRAKVVEKNKQIVMDQQLGCIIEKSTKLSNSLVDNVPYEFSDSCVDESSESSDETDVDNNSEIDELNKESEMNIDDVINTLPPELQKFYSDNKDLNIEGDEKEKNDLPN</sequence>
<feature type="compositionally biased region" description="Basic and acidic residues" evidence="5">
    <location>
        <begin position="344"/>
        <end position="363"/>
    </location>
</feature>
<feature type="region of interest" description="Disordered" evidence="5">
    <location>
        <begin position="343"/>
        <end position="363"/>
    </location>
</feature>
<dbReference type="GO" id="GO:0016887">
    <property type="term" value="F:ATP hydrolysis activity"/>
    <property type="evidence" value="ECO:0007669"/>
    <property type="project" value="TreeGrafter"/>
</dbReference>
<feature type="domain" description="HSA" evidence="6">
    <location>
        <begin position="163"/>
        <end position="238"/>
    </location>
</feature>
<protein>
    <recommendedName>
        <fullName evidence="6">HSA domain-containing protein</fullName>
    </recommendedName>
</protein>
<evidence type="ECO:0000313" key="7">
    <source>
        <dbReference type="EMBL" id="OAF63785.1"/>
    </source>
</evidence>
<reference evidence="7 8" key="1">
    <citation type="submission" date="2016-04" db="EMBL/GenBank/DDBJ databases">
        <title>The genome of Intoshia linei affirms orthonectids as highly simplified spiralians.</title>
        <authorList>
            <person name="Mikhailov K.V."/>
            <person name="Slusarev G.S."/>
            <person name="Nikitin M.A."/>
            <person name="Logacheva M.D."/>
            <person name="Penin A."/>
            <person name="Aleoshin V."/>
            <person name="Panchin Y.V."/>
        </authorList>
    </citation>
    <scope>NUCLEOTIDE SEQUENCE [LARGE SCALE GENOMIC DNA]</scope>
    <source>
        <strain evidence="7">Intl2013</strain>
        <tissue evidence="7">Whole animal</tissue>
    </source>
</reference>
<dbReference type="OrthoDB" id="6271431at2759"/>
<dbReference type="AlphaFoldDB" id="A0A177AP44"/>
<dbReference type="EMBL" id="LWCA01002585">
    <property type="protein sequence ID" value="OAF63785.1"/>
    <property type="molecule type" value="Genomic_DNA"/>
</dbReference>
<evidence type="ECO:0000259" key="6">
    <source>
        <dbReference type="PROSITE" id="PS51204"/>
    </source>
</evidence>
<dbReference type="GO" id="GO:0003677">
    <property type="term" value="F:DNA binding"/>
    <property type="evidence" value="ECO:0007669"/>
    <property type="project" value="UniProtKB-KW"/>
</dbReference>
<dbReference type="SMART" id="SM00573">
    <property type="entry name" value="HSA"/>
    <property type="match status" value="1"/>
</dbReference>
<keyword evidence="3" id="KW-0378">Hydrolase</keyword>
<feature type="non-terminal residue" evidence="7">
    <location>
        <position position="1"/>
    </location>
</feature>
<accession>A0A177AP44</accession>
<dbReference type="InterPro" id="IPR014012">
    <property type="entry name" value="HSA_dom"/>
</dbReference>
<dbReference type="Proteomes" id="UP000078046">
    <property type="component" value="Unassembled WGS sequence"/>
</dbReference>
<keyword evidence="4" id="KW-0067">ATP-binding</keyword>
<dbReference type="GO" id="GO:0042393">
    <property type="term" value="F:histone binding"/>
    <property type="evidence" value="ECO:0007669"/>
    <property type="project" value="TreeGrafter"/>
</dbReference>
<organism evidence="7 8">
    <name type="scientific">Intoshia linei</name>
    <dbReference type="NCBI Taxonomy" id="1819745"/>
    <lineage>
        <taxon>Eukaryota</taxon>
        <taxon>Metazoa</taxon>
        <taxon>Spiralia</taxon>
        <taxon>Lophotrochozoa</taxon>
        <taxon>Mesozoa</taxon>
        <taxon>Orthonectida</taxon>
        <taxon>Rhopaluridae</taxon>
        <taxon>Intoshia</taxon>
    </lineage>
</organism>
<dbReference type="GO" id="GO:0005524">
    <property type="term" value="F:ATP binding"/>
    <property type="evidence" value="ECO:0007669"/>
    <property type="project" value="UniProtKB-KW"/>
</dbReference>
<comment type="subcellular location">
    <subcellularLocation>
        <location evidence="1">Nucleus</location>
    </subcellularLocation>
</comment>
<evidence type="ECO:0000313" key="8">
    <source>
        <dbReference type="Proteomes" id="UP000078046"/>
    </source>
</evidence>
<proteinExistence type="predicted"/>
<dbReference type="PANTHER" id="PTHR45685:SF1">
    <property type="entry name" value="HELICASE SRCAP"/>
    <property type="match status" value="1"/>
</dbReference>
<evidence type="ECO:0000256" key="4">
    <source>
        <dbReference type="ARBA" id="ARBA00022840"/>
    </source>
</evidence>
<keyword evidence="8" id="KW-1185">Reference proteome</keyword>
<evidence type="ECO:0000256" key="2">
    <source>
        <dbReference type="ARBA" id="ARBA00022741"/>
    </source>
</evidence>
<evidence type="ECO:0000256" key="5">
    <source>
        <dbReference type="SAM" id="MobiDB-lite"/>
    </source>
</evidence>
<evidence type="ECO:0000256" key="3">
    <source>
        <dbReference type="ARBA" id="ARBA00022806"/>
    </source>
</evidence>
<comment type="caution">
    <text evidence="7">The sequence shown here is derived from an EMBL/GenBank/DDBJ whole genome shotgun (WGS) entry which is preliminary data.</text>
</comment>
<gene>
    <name evidence="7" type="ORF">A3Q56_08509</name>
</gene>
<dbReference type="PANTHER" id="PTHR45685">
    <property type="entry name" value="HELICASE SRCAP-RELATED"/>
    <property type="match status" value="1"/>
</dbReference>
<keyword evidence="3" id="KW-0347">Helicase</keyword>